<accession>A0A7Y2WCG7</accession>
<gene>
    <name evidence="2" type="ORF">HLH17_17550</name>
</gene>
<dbReference type="Proteomes" id="UP000569202">
    <property type="component" value="Unassembled WGS sequence"/>
</dbReference>
<feature type="signal peptide" evidence="1">
    <location>
        <begin position="1"/>
        <end position="21"/>
    </location>
</feature>
<evidence type="ECO:0000313" key="3">
    <source>
        <dbReference type="Proteomes" id="UP000569202"/>
    </source>
</evidence>
<reference evidence="2 3" key="1">
    <citation type="submission" date="2020-04" db="EMBL/GenBank/DDBJ databases">
        <title>Acinetobacter Taxon 24.</title>
        <authorList>
            <person name="Nemec A."/>
            <person name="Radolfova-Krizova L."/>
            <person name="Higgins P.G."/>
            <person name="Spanelova P."/>
        </authorList>
    </citation>
    <scope>NUCLEOTIDE SEQUENCE [LARGE SCALE GENOMIC DNA]</scope>
    <source>
        <strain evidence="2 3">ANC 5380</strain>
    </source>
</reference>
<feature type="chain" id="PRO_5030989462" description="DUF11 domain-containing protein" evidence="1">
    <location>
        <begin position="22"/>
        <end position="988"/>
    </location>
</feature>
<evidence type="ECO:0008006" key="4">
    <source>
        <dbReference type="Google" id="ProtNLM"/>
    </source>
</evidence>
<name>A0A7Y2WCG7_9GAMM</name>
<protein>
    <recommendedName>
        <fullName evidence="4">DUF11 domain-containing protein</fullName>
    </recommendedName>
</protein>
<proteinExistence type="predicted"/>
<evidence type="ECO:0000313" key="2">
    <source>
        <dbReference type="EMBL" id="NNH79402.1"/>
    </source>
</evidence>
<organism evidence="2 3">
    <name type="scientific">Acinetobacter terrae</name>
    <dbReference type="NCBI Taxonomy" id="2731247"/>
    <lineage>
        <taxon>Bacteria</taxon>
        <taxon>Pseudomonadati</taxon>
        <taxon>Pseudomonadota</taxon>
        <taxon>Gammaproteobacteria</taxon>
        <taxon>Moraxellales</taxon>
        <taxon>Moraxellaceae</taxon>
        <taxon>Acinetobacter</taxon>
        <taxon>Acinetobacter Taxon 24</taxon>
    </lineage>
</organism>
<keyword evidence="1" id="KW-0732">Signal</keyword>
<dbReference type="AlphaFoldDB" id="A0A7Y2WCG7"/>
<dbReference type="InterPro" id="IPR047589">
    <property type="entry name" value="DUF11_rpt"/>
</dbReference>
<dbReference type="NCBIfam" id="TIGR01451">
    <property type="entry name" value="B_ant_repeat"/>
    <property type="match status" value="1"/>
</dbReference>
<sequence>MCRKILAISMLMAAINTQVYAVADVNLSTKVIQRSFVNLGFETVPDPKWRNTDKTSKYCYDYTGLNGSGSHTGSWTQGHCLFDQRGVLGWRTTASTKDGDKAEISRREIEFWKYGGWDGIAAYNGTYYAELNAHEPASLYQNVCVSDQDKMTWSLRHAVRKDVTKEKIKFFISDEIVDPIQNGGTANAISVTGKQYFSNDQGQTEFSSDSSYLKKWKEHKQSTAVALKTFLNGATAKVKAFGFEGVGTGEEGNWLDDIKLNLKPAIEFSADSGAVLENATGNLHSVDFNIVGLVNSDIEVAFVIDNTIINNPAQYGKDYKIYDNSSAQPIEIIPTPDPNNPKILRFKYKIKYNSALKYDSGVTIKGLAIQVFNNSDKEGNRVIPFELDKTQTSIAVMDLSDCGGRVFEGFQYEIQDDDVDLGVTKQLIDKVALPNTAVSYEITLLNDSQATANNVVLKDQLLANLTQDQTTSLVCEAIENEGKTATCPVFTSATDAASKLFSTTGLALGNVSGKAKFKFILSNLKVSASDTGAGENIGYIANKAEVSTTSNDINLNNNNAIAKNLYAAKNDLFNTDVTKTGTGLFVIDNNGQALWTKPSQENKAYFPLTIKNEAKLAQDYQLYASSTAIAPTFSTSGYSTLVKSGINSFTSGLKIEFYKVDATLCKAGISSQQVTQLNVAANTTDQVCAVITVYPSTTATTNIWFAIESLQSGLGDVILDAVTPQPQKRLLELTNDQAAQVGVGGTYVFLHRLMNYGVENETKVKVSINPVNGKDGFLFTLFLDKNGNDTLDASDTLLSDIETELSNIIEPNKSVTLLIKVEAPATATNGMSSQVKLIVKPDNTEKEISLVDLSNTDLITVSPNQLRILKSQLKVENCNMTDALAVISATYTVQNENLKPNQCLIYRIMVKNTGSAVLSNVVINDMYPAYTTQWARVGILPIVGSDGQNITDSTNNKIEDDGTAKIKAILKELLSQQEKSLYFGIKMK</sequence>
<comment type="caution">
    <text evidence="2">The sequence shown here is derived from an EMBL/GenBank/DDBJ whole genome shotgun (WGS) entry which is preliminary data.</text>
</comment>
<dbReference type="EMBL" id="JABERL010000083">
    <property type="protein sequence ID" value="NNH79402.1"/>
    <property type="molecule type" value="Genomic_DNA"/>
</dbReference>
<evidence type="ECO:0000256" key="1">
    <source>
        <dbReference type="SAM" id="SignalP"/>
    </source>
</evidence>